<dbReference type="Proteomes" id="UP000299102">
    <property type="component" value="Unassembled WGS sequence"/>
</dbReference>
<keyword evidence="3" id="KW-1185">Reference proteome</keyword>
<gene>
    <name evidence="2" type="ORF">EVAR_93394_1</name>
</gene>
<comment type="caution">
    <text evidence="2">The sequence shown here is derived from an EMBL/GenBank/DDBJ whole genome shotgun (WGS) entry which is preliminary data.</text>
</comment>
<name>A0A4C1UQY9_EUMVA</name>
<evidence type="ECO:0000313" key="3">
    <source>
        <dbReference type="Proteomes" id="UP000299102"/>
    </source>
</evidence>
<feature type="compositionally biased region" description="Polar residues" evidence="1">
    <location>
        <begin position="1"/>
        <end position="15"/>
    </location>
</feature>
<feature type="region of interest" description="Disordered" evidence="1">
    <location>
        <begin position="1"/>
        <end position="39"/>
    </location>
</feature>
<organism evidence="2 3">
    <name type="scientific">Eumeta variegata</name>
    <name type="common">Bagworm moth</name>
    <name type="synonym">Eumeta japonica</name>
    <dbReference type="NCBI Taxonomy" id="151549"/>
    <lineage>
        <taxon>Eukaryota</taxon>
        <taxon>Metazoa</taxon>
        <taxon>Ecdysozoa</taxon>
        <taxon>Arthropoda</taxon>
        <taxon>Hexapoda</taxon>
        <taxon>Insecta</taxon>
        <taxon>Pterygota</taxon>
        <taxon>Neoptera</taxon>
        <taxon>Endopterygota</taxon>
        <taxon>Lepidoptera</taxon>
        <taxon>Glossata</taxon>
        <taxon>Ditrysia</taxon>
        <taxon>Tineoidea</taxon>
        <taxon>Psychidae</taxon>
        <taxon>Oiketicinae</taxon>
        <taxon>Eumeta</taxon>
    </lineage>
</organism>
<sequence length="111" mass="12269">MITATHGHQQPQGVTNALPAFQKDRPDTTESPTIGDARPWMRSRAKVNIAVPQPKGDNSTLVEIVPAPYKKPVLLWSLDDRELNPAQFVATKDLNPRCVLRGVRKVVSFGD</sequence>
<accession>A0A4C1UQY9</accession>
<dbReference type="AlphaFoldDB" id="A0A4C1UQY9"/>
<evidence type="ECO:0000256" key="1">
    <source>
        <dbReference type="SAM" id="MobiDB-lite"/>
    </source>
</evidence>
<dbReference type="EMBL" id="BGZK01000207">
    <property type="protein sequence ID" value="GBP28447.1"/>
    <property type="molecule type" value="Genomic_DNA"/>
</dbReference>
<protein>
    <submittedName>
        <fullName evidence="2">Uncharacterized protein</fullName>
    </submittedName>
</protein>
<evidence type="ECO:0000313" key="2">
    <source>
        <dbReference type="EMBL" id="GBP28447.1"/>
    </source>
</evidence>
<dbReference type="OrthoDB" id="442677at2759"/>
<proteinExistence type="predicted"/>
<reference evidence="2 3" key="1">
    <citation type="journal article" date="2019" name="Commun. Biol.">
        <title>The bagworm genome reveals a unique fibroin gene that provides high tensile strength.</title>
        <authorList>
            <person name="Kono N."/>
            <person name="Nakamura H."/>
            <person name="Ohtoshi R."/>
            <person name="Tomita M."/>
            <person name="Numata K."/>
            <person name="Arakawa K."/>
        </authorList>
    </citation>
    <scope>NUCLEOTIDE SEQUENCE [LARGE SCALE GENOMIC DNA]</scope>
</reference>